<evidence type="ECO:0000313" key="3">
    <source>
        <dbReference type="Proteomes" id="UP001430953"/>
    </source>
</evidence>
<evidence type="ECO:0000313" key="2">
    <source>
        <dbReference type="EMBL" id="KAL0108394.1"/>
    </source>
</evidence>
<protein>
    <submittedName>
        <fullName evidence="2">Uncharacterized protein</fullName>
    </submittedName>
</protein>
<proteinExistence type="predicted"/>
<organism evidence="2 3">
    <name type="scientific">Cardiocondyla obscurior</name>
    <dbReference type="NCBI Taxonomy" id="286306"/>
    <lineage>
        <taxon>Eukaryota</taxon>
        <taxon>Metazoa</taxon>
        <taxon>Ecdysozoa</taxon>
        <taxon>Arthropoda</taxon>
        <taxon>Hexapoda</taxon>
        <taxon>Insecta</taxon>
        <taxon>Pterygota</taxon>
        <taxon>Neoptera</taxon>
        <taxon>Endopterygota</taxon>
        <taxon>Hymenoptera</taxon>
        <taxon>Apocrita</taxon>
        <taxon>Aculeata</taxon>
        <taxon>Formicoidea</taxon>
        <taxon>Formicidae</taxon>
        <taxon>Myrmicinae</taxon>
        <taxon>Cardiocondyla</taxon>
    </lineage>
</organism>
<dbReference type="EMBL" id="JADYXP020000016">
    <property type="protein sequence ID" value="KAL0108394.1"/>
    <property type="molecule type" value="Genomic_DNA"/>
</dbReference>
<evidence type="ECO:0000256" key="1">
    <source>
        <dbReference type="SAM" id="MobiDB-lite"/>
    </source>
</evidence>
<sequence length="229" mass="25948">MSNIFNLLSGLAEPNEGQIKPMERSLTSHEIRLNSLKNGGAKPKGLSIRSNSEMNISAINSIKKNKQENEQNGSKLKVTQLDNVGSPLSPKKLNSSKKLITQSSKLKETAFRDSTTNKCTKNQLSHDVFKKPLVPKKNIKTFPKPEKLAYWSDDQHNFDYGYIKTIEKEYKDLSFKEEKNQKSHQNNLLASESENLLDIPKIKFDDTCDEDLCPDIPNISDISDDEYLS</sequence>
<accession>A0AAW2F0P9</accession>
<gene>
    <name evidence="2" type="ORF">PUN28_015143</name>
</gene>
<dbReference type="AlphaFoldDB" id="A0AAW2F0P9"/>
<feature type="region of interest" description="Disordered" evidence="1">
    <location>
        <begin position="65"/>
        <end position="99"/>
    </location>
</feature>
<name>A0AAW2F0P9_9HYME</name>
<feature type="compositionally biased region" description="Low complexity" evidence="1">
    <location>
        <begin position="86"/>
        <end position="99"/>
    </location>
</feature>
<comment type="caution">
    <text evidence="2">The sequence shown here is derived from an EMBL/GenBank/DDBJ whole genome shotgun (WGS) entry which is preliminary data.</text>
</comment>
<keyword evidence="3" id="KW-1185">Reference proteome</keyword>
<dbReference type="Proteomes" id="UP001430953">
    <property type="component" value="Unassembled WGS sequence"/>
</dbReference>
<reference evidence="2 3" key="1">
    <citation type="submission" date="2023-03" db="EMBL/GenBank/DDBJ databases">
        <title>High recombination rates correlate with genetic variation in Cardiocondyla obscurior ants.</title>
        <authorList>
            <person name="Errbii M."/>
        </authorList>
    </citation>
    <scope>NUCLEOTIDE SEQUENCE [LARGE SCALE GENOMIC DNA]</scope>
    <source>
        <strain evidence="2">Alpha-2009</strain>
        <tissue evidence="2">Whole body</tissue>
    </source>
</reference>